<dbReference type="EMBL" id="SPUK01000003">
    <property type="protein sequence ID" value="TQV98676.1"/>
    <property type="molecule type" value="Genomic_DNA"/>
</dbReference>
<dbReference type="Proteomes" id="UP000315783">
    <property type="component" value="Unassembled WGS sequence"/>
</dbReference>
<comment type="caution">
    <text evidence="2">The sequence shown here is derived from an EMBL/GenBank/DDBJ whole genome shotgun (WGS) entry which is preliminary data.</text>
</comment>
<keyword evidence="3" id="KW-1185">Reference proteome</keyword>
<reference evidence="2 3" key="1">
    <citation type="journal article" date="2019" name="Appl. Microbiol. Biotechnol.">
        <title>Genome sequence of Isaria javanica and comparative genome analysis insights into family S53 peptidase evolution in fungal entomopathogens.</title>
        <authorList>
            <person name="Lin R."/>
            <person name="Zhang X."/>
            <person name="Xin B."/>
            <person name="Zou M."/>
            <person name="Gao Y."/>
            <person name="Qin F."/>
            <person name="Hu Q."/>
            <person name="Xie B."/>
            <person name="Cheng X."/>
        </authorList>
    </citation>
    <scope>NUCLEOTIDE SEQUENCE [LARGE SCALE GENOMIC DNA]</scope>
    <source>
        <strain evidence="2 3">IJ1G</strain>
    </source>
</reference>
<evidence type="ECO:0000313" key="3">
    <source>
        <dbReference type="Proteomes" id="UP000315783"/>
    </source>
</evidence>
<proteinExistence type="predicted"/>
<organism evidence="2 3">
    <name type="scientific">Cordyceps javanica</name>
    <dbReference type="NCBI Taxonomy" id="43265"/>
    <lineage>
        <taxon>Eukaryota</taxon>
        <taxon>Fungi</taxon>
        <taxon>Dikarya</taxon>
        <taxon>Ascomycota</taxon>
        <taxon>Pezizomycotina</taxon>
        <taxon>Sordariomycetes</taxon>
        <taxon>Hypocreomycetidae</taxon>
        <taxon>Hypocreales</taxon>
        <taxon>Cordycipitaceae</taxon>
        <taxon>Cordyceps</taxon>
    </lineage>
</organism>
<feature type="compositionally biased region" description="Polar residues" evidence="1">
    <location>
        <begin position="20"/>
        <end position="31"/>
    </location>
</feature>
<protein>
    <submittedName>
        <fullName evidence="2">Uncharacterized protein</fullName>
    </submittedName>
</protein>
<name>A0A545VAB7_9HYPO</name>
<feature type="region of interest" description="Disordered" evidence="1">
    <location>
        <begin position="17"/>
        <end position="58"/>
    </location>
</feature>
<gene>
    <name evidence="2" type="ORF">IF1G_02756</name>
</gene>
<evidence type="ECO:0000256" key="1">
    <source>
        <dbReference type="SAM" id="MobiDB-lite"/>
    </source>
</evidence>
<accession>A0A545VAB7</accession>
<sequence length="78" mass="8556">MRLLSSVARALCCKYIAGNPKSNSGRNSYDNSKAAAGQPASHQVAEKKFHLPRPPESPPKSCCVIGARFHHCHEGYYQ</sequence>
<dbReference type="AlphaFoldDB" id="A0A545VAB7"/>
<evidence type="ECO:0000313" key="2">
    <source>
        <dbReference type="EMBL" id="TQV98676.1"/>
    </source>
</evidence>